<name>A0ABM9N630_9LACO</name>
<evidence type="ECO:0000256" key="2">
    <source>
        <dbReference type="ARBA" id="ARBA00022448"/>
    </source>
</evidence>
<reference evidence="10 11" key="1">
    <citation type="submission" date="2024-01" db="EMBL/GenBank/DDBJ databases">
        <authorList>
            <person name="Botero Cardona J."/>
        </authorList>
    </citation>
    <scope>NUCLEOTIDE SEQUENCE [LARGE SCALE GENOMIC DNA]</scope>
    <source>
        <strain evidence="10 11">LMG 33000</strain>
    </source>
</reference>
<comment type="subcellular location">
    <subcellularLocation>
        <location evidence="1">Cell membrane</location>
        <topology evidence="1">Multi-pass membrane protein</topology>
    </subcellularLocation>
</comment>
<proteinExistence type="predicted"/>
<feature type="transmembrane region" description="Helical" evidence="8">
    <location>
        <begin position="164"/>
        <end position="187"/>
    </location>
</feature>
<dbReference type="Pfam" id="PF13303">
    <property type="entry name" value="PTS_EIIC_2"/>
    <property type="match status" value="1"/>
</dbReference>
<feature type="transmembrane region" description="Helical" evidence="8">
    <location>
        <begin position="264"/>
        <end position="282"/>
    </location>
</feature>
<feature type="transmembrane region" description="Helical" evidence="8">
    <location>
        <begin position="346"/>
        <end position="367"/>
    </location>
</feature>
<accession>A0ABM9N630</accession>
<evidence type="ECO:0000313" key="10">
    <source>
        <dbReference type="EMBL" id="CAK8054639.1"/>
    </source>
</evidence>
<feature type="transmembrane region" description="Helical" evidence="8">
    <location>
        <begin position="289"/>
        <end position="307"/>
    </location>
</feature>
<feature type="domain" description="Phosphotransferase system EIIC" evidence="9">
    <location>
        <begin position="19"/>
        <end position="380"/>
    </location>
</feature>
<organism evidence="10 11">
    <name type="scientific">Eupransor demetentiae</name>
    <dbReference type="NCBI Taxonomy" id="3109584"/>
    <lineage>
        <taxon>Bacteria</taxon>
        <taxon>Bacillati</taxon>
        <taxon>Bacillota</taxon>
        <taxon>Bacilli</taxon>
        <taxon>Lactobacillales</taxon>
        <taxon>Lactobacillaceae</taxon>
        <taxon>Eupransor</taxon>
    </lineage>
</organism>
<feature type="transmembrane region" description="Helical" evidence="8">
    <location>
        <begin position="85"/>
        <end position="105"/>
    </location>
</feature>
<protein>
    <submittedName>
        <fullName evidence="10">PTS_EIIC_2 domain (Does not regulate perfringolysin expression) (PfoR)</fullName>
    </submittedName>
</protein>
<feature type="transmembrane region" description="Helical" evidence="8">
    <location>
        <begin position="21"/>
        <end position="43"/>
    </location>
</feature>
<comment type="caution">
    <text evidence="10">The sequence shown here is derived from an EMBL/GenBank/DDBJ whole genome shotgun (WGS) entry which is preliminary data.</text>
</comment>
<evidence type="ECO:0000256" key="1">
    <source>
        <dbReference type="ARBA" id="ARBA00004651"/>
    </source>
</evidence>
<feature type="transmembrane region" description="Helical" evidence="8">
    <location>
        <begin position="134"/>
        <end position="152"/>
    </location>
</feature>
<sequence length="383" mass="40059">MQNATFSGQTKIPLGEFFYKLLNGSAQGILIGVLPAAVMKYIIHFSGIENTVIGADFSSILTFFTSLTPFLIGMSVALQFKMKNLDIGVVGIATMVSSSAVRWRILEPGGNHPLTDEKLTEPTRIFMTDGSGDIINAILVAGIAVAVIWLVARYLNGFGSVAIILSPILIGGGVGLLGEIMAPWVAMLTTATGKGVEWLTNLAPLPMAILIAMAFAIIIITPISTVGIGLAIGLHGLAAGAAGMGVVATTIVLLINSWRVNNKGTTIAIGLGAMNLMMPAVFKKPITMVASLFTAALAALPVVFFNIQGTPTSAGFGYIGLVSPIQSVTSDSAAGSALISHYISPAIALLAWVVIPLLAGFLAQFIFSKLLQLYTPEDFKHEL</sequence>
<dbReference type="RefSeq" id="WP_349642182.1">
    <property type="nucleotide sequence ID" value="NZ_CAWVOH010000002.1"/>
</dbReference>
<dbReference type="EMBL" id="CAWVOH010000002">
    <property type="protein sequence ID" value="CAK8054639.1"/>
    <property type="molecule type" value="Genomic_DNA"/>
</dbReference>
<evidence type="ECO:0000259" key="9">
    <source>
        <dbReference type="Pfam" id="PF13303"/>
    </source>
</evidence>
<evidence type="ECO:0000256" key="3">
    <source>
        <dbReference type="ARBA" id="ARBA00022475"/>
    </source>
</evidence>
<evidence type="ECO:0000256" key="5">
    <source>
        <dbReference type="ARBA" id="ARBA00022692"/>
    </source>
</evidence>
<keyword evidence="11" id="KW-1185">Reference proteome</keyword>
<keyword evidence="7 8" id="KW-0472">Membrane</keyword>
<feature type="transmembrane region" description="Helical" evidence="8">
    <location>
        <begin position="207"/>
        <end position="230"/>
    </location>
</feature>
<feature type="transmembrane region" description="Helical" evidence="8">
    <location>
        <begin position="55"/>
        <end position="78"/>
    </location>
</feature>
<keyword evidence="6 8" id="KW-1133">Transmembrane helix</keyword>
<evidence type="ECO:0000256" key="8">
    <source>
        <dbReference type="SAM" id="Phobius"/>
    </source>
</evidence>
<dbReference type="InterPro" id="IPR003352">
    <property type="entry name" value="PTS_EIIC"/>
</dbReference>
<evidence type="ECO:0000313" key="11">
    <source>
        <dbReference type="Proteomes" id="UP001314241"/>
    </source>
</evidence>
<keyword evidence="4" id="KW-0762">Sugar transport</keyword>
<keyword evidence="3" id="KW-1003">Cell membrane</keyword>
<dbReference type="Proteomes" id="UP001314241">
    <property type="component" value="Unassembled WGS sequence"/>
</dbReference>
<feature type="transmembrane region" description="Helical" evidence="8">
    <location>
        <begin position="237"/>
        <end position="258"/>
    </location>
</feature>
<keyword evidence="2" id="KW-0813">Transport</keyword>
<evidence type="ECO:0000256" key="4">
    <source>
        <dbReference type="ARBA" id="ARBA00022597"/>
    </source>
</evidence>
<gene>
    <name evidence="10" type="ORF">R54876_GBNLAHCA_01213</name>
</gene>
<keyword evidence="5 8" id="KW-0812">Transmembrane</keyword>
<evidence type="ECO:0000256" key="6">
    <source>
        <dbReference type="ARBA" id="ARBA00022989"/>
    </source>
</evidence>
<evidence type="ECO:0000256" key="7">
    <source>
        <dbReference type="ARBA" id="ARBA00023136"/>
    </source>
</evidence>